<keyword evidence="6" id="KW-0336">GPI-anchor</keyword>
<feature type="transmembrane region" description="Helical" evidence="15">
    <location>
        <begin position="211"/>
        <end position="233"/>
    </location>
</feature>
<evidence type="ECO:0000313" key="18">
    <source>
        <dbReference type="EMBL" id="KAL2062454.1"/>
    </source>
</evidence>
<keyword evidence="8 16" id="KW-0732">Signal</keyword>
<dbReference type="InterPro" id="IPR008427">
    <property type="entry name" value="Extracellular_membr_CFEM_dom"/>
</dbReference>
<sequence>MRASLMLSAAAVFGGALAEFNLSVISEFPSCAFKCATVILPTCTNLTEIPDCLCRSHKLQYDISTCVIGSCNVTQQYASLTILQEGICKGIPAPSREAEIRRAVIILAAFTYPVVILRFISRILIARKIWWDDWLILACVVFMIPFTVLPLYPSIGLGLGKHFYKVPPANIIVLLKLFYAVQIFYVILQTLAKVSILLLYLRIFPSQRFRLILKLAMAFMISHGLAFLFVVAFQCLPVRSIWDRELTNHCVDLQALIYAGAGLSIFEDVAIMILPIFELKGLNLSRRKRVALGLMFALGSFACVTSIIRIKYVTSYGNTIDETWNYVDVIIWSSIETFTAVICACLMCIRPLIKKYIPSAFPSTSNHSNKSWGQKVASGGEHSRQLSRGIELSTGDRSHEEAQTSQIGGHITVTTESRVSFETKRESGHLQQHCDMDDRYLQRQIRDMDDNETLSSEAQLAKN</sequence>
<evidence type="ECO:0000313" key="19">
    <source>
        <dbReference type="Proteomes" id="UP001595075"/>
    </source>
</evidence>
<feature type="transmembrane region" description="Helical" evidence="15">
    <location>
        <begin position="253"/>
        <end position="277"/>
    </location>
</feature>
<feature type="signal peptide" evidence="16">
    <location>
        <begin position="1"/>
        <end position="18"/>
    </location>
</feature>
<comment type="similarity">
    <text evidence="4">Belongs to the RBT5 family.</text>
</comment>
<keyword evidence="12" id="KW-0449">Lipoprotein</keyword>
<keyword evidence="19" id="KW-1185">Reference proteome</keyword>
<feature type="transmembrane region" description="Helical" evidence="15">
    <location>
        <begin position="330"/>
        <end position="349"/>
    </location>
</feature>
<keyword evidence="7 15" id="KW-0812">Transmembrane</keyword>
<evidence type="ECO:0000256" key="9">
    <source>
        <dbReference type="ARBA" id="ARBA00022989"/>
    </source>
</evidence>
<feature type="compositionally biased region" description="Polar residues" evidence="14">
    <location>
        <begin position="362"/>
        <end position="372"/>
    </location>
</feature>
<dbReference type="InterPro" id="IPR049326">
    <property type="entry name" value="Rhodopsin_dom_fungi"/>
</dbReference>
<organism evidence="18 19">
    <name type="scientific">Oculimacula yallundae</name>
    <dbReference type="NCBI Taxonomy" id="86028"/>
    <lineage>
        <taxon>Eukaryota</taxon>
        <taxon>Fungi</taxon>
        <taxon>Dikarya</taxon>
        <taxon>Ascomycota</taxon>
        <taxon>Pezizomycotina</taxon>
        <taxon>Leotiomycetes</taxon>
        <taxon>Helotiales</taxon>
        <taxon>Ploettnerulaceae</taxon>
        <taxon>Oculimacula</taxon>
    </lineage>
</organism>
<keyword evidence="9 15" id="KW-1133">Transmembrane helix</keyword>
<evidence type="ECO:0000256" key="1">
    <source>
        <dbReference type="ARBA" id="ARBA00004141"/>
    </source>
</evidence>
<dbReference type="Proteomes" id="UP001595075">
    <property type="component" value="Unassembled WGS sequence"/>
</dbReference>
<accession>A0ABR4BXP9</accession>
<reference evidence="18 19" key="1">
    <citation type="journal article" date="2024" name="Commun. Biol.">
        <title>Comparative genomic analysis of thermophilic fungi reveals convergent evolutionary adaptations and gene losses.</title>
        <authorList>
            <person name="Steindorff A.S."/>
            <person name="Aguilar-Pontes M.V."/>
            <person name="Robinson A.J."/>
            <person name="Andreopoulos B."/>
            <person name="LaButti K."/>
            <person name="Kuo A."/>
            <person name="Mondo S."/>
            <person name="Riley R."/>
            <person name="Otillar R."/>
            <person name="Haridas S."/>
            <person name="Lipzen A."/>
            <person name="Grimwood J."/>
            <person name="Schmutz J."/>
            <person name="Clum A."/>
            <person name="Reid I.D."/>
            <person name="Moisan M.C."/>
            <person name="Butler G."/>
            <person name="Nguyen T.T.M."/>
            <person name="Dewar K."/>
            <person name="Conant G."/>
            <person name="Drula E."/>
            <person name="Henrissat B."/>
            <person name="Hansel C."/>
            <person name="Singer S."/>
            <person name="Hutchinson M.I."/>
            <person name="de Vries R.P."/>
            <person name="Natvig D.O."/>
            <person name="Powell A.J."/>
            <person name="Tsang A."/>
            <person name="Grigoriev I.V."/>
        </authorList>
    </citation>
    <scope>NUCLEOTIDE SEQUENCE [LARGE SCALE GENOMIC DNA]</scope>
    <source>
        <strain evidence="18 19">CBS 494.80</strain>
    </source>
</reference>
<evidence type="ECO:0000256" key="16">
    <source>
        <dbReference type="SAM" id="SignalP"/>
    </source>
</evidence>
<dbReference type="EMBL" id="JAZHXI010000017">
    <property type="protein sequence ID" value="KAL2062454.1"/>
    <property type="molecule type" value="Genomic_DNA"/>
</dbReference>
<comment type="caution">
    <text evidence="18">The sequence shown here is derived from an EMBL/GenBank/DDBJ whole genome shotgun (WGS) entry which is preliminary data.</text>
</comment>
<evidence type="ECO:0000256" key="6">
    <source>
        <dbReference type="ARBA" id="ARBA00022622"/>
    </source>
</evidence>
<protein>
    <recommendedName>
        <fullName evidence="17">CFEM domain-containing protein</fullName>
    </recommendedName>
</protein>
<feature type="region of interest" description="Disordered" evidence="14">
    <location>
        <begin position="362"/>
        <end position="383"/>
    </location>
</feature>
<evidence type="ECO:0000256" key="2">
    <source>
        <dbReference type="ARBA" id="ARBA00004589"/>
    </source>
</evidence>
<gene>
    <name evidence="18" type="ORF">VTL71DRAFT_6720</name>
</gene>
<keyword evidence="11" id="KW-1015">Disulfide bond</keyword>
<comment type="subcellular location">
    <subcellularLocation>
        <location evidence="2">Membrane</location>
        <topology evidence="2">Lipid-anchor</topology>
        <topology evidence="2">GPI-anchor</topology>
    </subcellularLocation>
    <subcellularLocation>
        <location evidence="1">Membrane</location>
        <topology evidence="1">Multi-pass membrane protein</topology>
    </subcellularLocation>
    <subcellularLocation>
        <location evidence="3">Secreted</location>
    </subcellularLocation>
</comment>
<proteinExistence type="inferred from homology"/>
<feature type="transmembrane region" description="Helical" evidence="15">
    <location>
        <begin position="289"/>
        <end position="310"/>
    </location>
</feature>
<evidence type="ECO:0000256" key="8">
    <source>
        <dbReference type="ARBA" id="ARBA00022729"/>
    </source>
</evidence>
<dbReference type="SMART" id="SM00747">
    <property type="entry name" value="CFEM"/>
    <property type="match status" value="1"/>
</dbReference>
<dbReference type="PANTHER" id="PTHR33048">
    <property type="entry name" value="PTH11-LIKE INTEGRAL MEMBRANE PROTEIN (AFU_ORTHOLOGUE AFUA_5G11245)"/>
    <property type="match status" value="1"/>
</dbReference>
<keyword evidence="6" id="KW-0325">Glycoprotein</keyword>
<feature type="transmembrane region" description="Helical" evidence="15">
    <location>
        <begin position="103"/>
        <end position="121"/>
    </location>
</feature>
<dbReference type="Pfam" id="PF20684">
    <property type="entry name" value="Fung_rhodopsin"/>
    <property type="match status" value="1"/>
</dbReference>
<feature type="chain" id="PRO_5046185453" description="CFEM domain-containing protein" evidence="16">
    <location>
        <begin position="19"/>
        <end position="463"/>
    </location>
</feature>
<comment type="similarity">
    <text evidence="13">Belongs to the SAT4 family.</text>
</comment>
<keyword evidence="10 15" id="KW-0472">Membrane</keyword>
<evidence type="ECO:0000256" key="4">
    <source>
        <dbReference type="ARBA" id="ARBA00010031"/>
    </source>
</evidence>
<feature type="transmembrane region" description="Helical" evidence="15">
    <location>
        <begin position="133"/>
        <end position="152"/>
    </location>
</feature>
<evidence type="ECO:0000256" key="13">
    <source>
        <dbReference type="ARBA" id="ARBA00038359"/>
    </source>
</evidence>
<dbReference type="PANTHER" id="PTHR33048:SF47">
    <property type="entry name" value="INTEGRAL MEMBRANE PROTEIN-RELATED"/>
    <property type="match status" value="1"/>
</dbReference>
<evidence type="ECO:0000256" key="5">
    <source>
        <dbReference type="ARBA" id="ARBA00022525"/>
    </source>
</evidence>
<keyword evidence="5" id="KW-0964">Secreted</keyword>
<feature type="domain" description="CFEM" evidence="17">
    <location>
        <begin position="24"/>
        <end position="89"/>
    </location>
</feature>
<evidence type="ECO:0000256" key="15">
    <source>
        <dbReference type="SAM" id="Phobius"/>
    </source>
</evidence>
<evidence type="ECO:0000256" key="12">
    <source>
        <dbReference type="ARBA" id="ARBA00023288"/>
    </source>
</evidence>
<evidence type="ECO:0000256" key="7">
    <source>
        <dbReference type="ARBA" id="ARBA00022692"/>
    </source>
</evidence>
<evidence type="ECO:0000256" key="3">
    <source>
        <dbReference type="ARBA" id="ARBA00004613"/>
    </source>
</evidence>
<feature type="transmembrane region" description="Helical" evidence="15">
    <location>
        <begin position="172"/>
        <end position="199"/>
    </location>
</feature>
<evidence type="ECO:0000259" key="17">
    <source>
        <dbReference type="SMART" id="SM00747"/>
    </source>
</evidence>
<name>A0ABR4BXP9_9HELO</name>
<dbReference type="InterPro" id="IPR052337">
    <property type="entry name" value="SAT4-like"/>
</dbReference>
<evidence type="ECO:0000256" key="14">
    <source>
        <dbReference type="SAM" id="MobiDB-lite"/>
    </source>
</evidence>
<evidence type="ECO:0000256" key="11">
    <source>
        <dbReference type="ARBA" id="ARBA00023157"/>
    </source>
</evidence>
<dbReference type="Pfam" id="PF05730">
    <property type="entry name" value="CFEM"/>
    <property type="match status" value="1"/>
</dbReference>
<evidence type="ECO:0000256" key="10">
    <source>
        <dbReference type="ARBA" id="ARBA00023136"/>
    </source>
</evidence>